<dbReference type="GO" id="GO:0016020">
    <property type="term" value="C:membrane"/>
    <property type="evidence" value="ECO:0007669"/>
    <property type="project" value="TreeGrafter"/>
</dbReference>
<protein>
    <submittedName>
        <fullName evidence="4">Polysaccharide deacetylase</fullName>
    </submittedName>
</protein>
<keyword evidence="1" id="KW-0479">Metal-binding</keyword>
<dbReference type="PANTHER" id="PTHR10587">
    <property type="entry name" value="GLYCOSYL TRANSFERASE-RELATED"/>
    <property type="match status" value="1"/>
</dbReference>
<dbReference type="CDD" id="cd10917">
    <property type="entry name" value="CE4_NodB_like_6s_7s"/>
    <property type="match status" value="1"/>
</dbReference>
<evidence type="ECO:0000256" key="1">
    <source>
        <dbReference type="ARBA" id="ARBA00022723"/>
    </source>
</evidence>
<accession>A0A3B0UF11</accession>
<proteinExistence type="predicted"/>
<dbReference type="GO" id="GO:0016810">
    <property type="term" value="F:hydrolase activity, acting on carbon-nitrogen (but not peptide) bonds"/>
    <property type="evidence" value="ECO:0007669"/>
    <property type="project" value="InterPro"/>
</dbReference>
<dbReference type="InterPro" id="IPR050248">
    <property type="entry name" value="Polysacc_deacetylase_ArnD"/>
</dbReference>
<keyword evidence="2" id="KW-0378">Hydrolase</keyword>
<sequence length="207" mass="24143">MLHRIPKWFQYLFPGYMWNKQTNEKVIYLTFDDGPIPEITEWVLSILNEYKVKATFFVVGENVERFPEIFKEIVNKGHSIGNHTHHHLKGWSTSVHNYVNDVELCSSTIEKHSGKTPALFRPPYGRIKPKQAKSLRREYRLVMWDTLTVDYDKNLDNVKCLQNSVNATHSGSIVVFHDSVKAQKNLKYVLPKYIAHFLSLGYSFKAL</sequence>
<dbReference type="InterPro" id="IPR002509">
    <property type="entry name" value="NODB_dom"/>
</dbReference>
<dbReference type="Pfam" id="PF01522">
    <property type="entry name" value="Polysacc_deac_1"/>
    <property type="match status" value="1"/>
</dbReference>
<dbReference type="SUPFAM" id="SSF88713">
    <property type="entry name" value="Glycoside hydrolase/deacetylase"/>
    <property type="match status" value="1"/>
</dbReference>
<evidence type="ECO:0000259" key="3">
    <source>
        <dbReference type="PROSITE" id="PS51677"/>
    </source>
</evidence>
<dbReference type="AlphaFoldDB" id="A0A3B0UF11"/>
<dbReference type="Gene3D" id="3.20.20.370">
    <property type="entry name" value="Glycoside hydrolase/deacetylase"/>
    <property type="match status" value="1"/>
</dbReference>
<name>A0A3B0UF11_9ZZZZ</name>
<evidence type="ECO:0000256" key="2">
    <source>
        <dbReference type="ARBA" id="ARBA00022801"/>
    </source>
</evidence>
<reference evidence="4" key="1">
    <citation type="submission" date="2018-06" db="EMBL/GenBank/DDBJ databases">
        <authorList>
            <person name="Zhirakovskaya E."/>
        </authorList>
    </citation>
    <scope>NUCLEOTIDE SEQUENCE</scope>
</reference>
<dbReference type="PROSITE" id="PS51677">
    <property type="entry name" value="NODB"/>
    <property type="match status" value="1"/>
</dbReference>
<dbReference type="InterPro" id="IPR011330">
    <property type="entry name" value="Glyco_hydro/deAcase_b/a-brl"/>
</dbReference>
<gene>
    <name evidence="4" type="ORF">MNBD_BACTEROID06-1792</name>
</gene>
<dbReference type="GO" id="GO:0005975">
    <property type="term" value="P:carbohydrate metabolic process"/>
    <property type="evidence" value="ECO:0007669"/>
    <property type="project" value="InterPro"/>
</dbReference>
<dbReference type="EMBL" id="UOES01000525">
    <property type="protein sequence ID" value="VAW29168.1"/>
    <property type="molecule type" value="Genomic_DNA"/>
</dbReference>
<organism evidence="4">
    <name type="scientific">hydrothermal vent metagenome</name>
    <dbReference type="NCBI Taxonomy" id="652676"/>
    <lineage>
        <taxon>unclassified sequences</taxon>
        <taxon>metagenomes</taxon>
        <taxon>ecological metagenomes</taxon>
    </lineage>
</organism>
<evidence type="ECO:0000313" key="4">
    <source>
        <dbReference type="EMBL" id="VAW29168.1"/>
    </source>
</evidence>
<dbReference type="GO" id="GO:0046872">
    <property type="term" value="F:metal ion binding"/>
    <property type="evidence" value="ECO:0007669"/>
    <property type="project" value="UniProtKB-KW"/>
</dbReference>
<feature type="domain" description="NodB homology" evidence="3">
    <location>
        <begin position="25"/>
        <end position="205"/>
    </location>
</feature>
<dbReference type="PANTHER" id="PTHR10587:SF133">
    <property type="entry name" value="CHITIN DEACETYLASE 1-RELATED"/>
    <property type="match status" value="1"/>
</dbReference>